<dbReference type="EMBL" id="RCMI01000749">
    <property type="protein sequence ID" value="KAG2898853.1"/>
    <property type="molecule type" value="Genomic_DNA"/>
</dbReference>
<dbReference type="Proteomes" id="UP000760860">
    <property type="component" value="Unassembled WGS sequence"/>
</dbReference>
<organism evidence="2 5">
    <name type="scientific">Phytophthora cactorum</name>
    <dbReference type="NCBI Taxonomy" id="29920"/>
    <lineage>
        <taxon>Eukaryota</taxon>
        <taxon>Sar</taxon>
        <taxon>Stramenopiles</taxon>
        <taxon>Oomycota</taxon>
        <taxon>Peronosporomycetes</taxon>
        <taxon>Peronosporales</taxon>
        <taxon>Peronosporaceae</taxon>
        <taxon>Phytophthora</taxon>
    </lineage>
</organism>
<dbReference type="AlphaFoldDB" id="A0A8T1K6C1"/>
<accession>A0A8T1K6C1</accession>
<dbReference type="Proteomes" id="UP000736787">
    <property type="component" value="Unassembled WGS sequence"/>
</dbReference>
<dbReference type="EMBL" id="RCMV01000558">
    <property type="protein sequence ID" value="KAG3215422.1"/>
    <property type="molecule type" value="Genomic_DNA"/>
</dbReference>
<protein>
    <submittedName>
        <fullName evidence="2">Uncharacterized protein</fullName>
    </submittedName>
</protein>
<dbReference type="EMBL" id="RCMK01000803">
    <property type="protein sequence ID" value="KAG2911918.1"/>
    <property type="molecule type" value="Genomic_DNA"/>
</dbReference>
<proteinExistence type="predicted"/>
<gene>
    <name evidence="1" type="ORF">PC115_g16720</name>
    <name evidence="2" type="ORF">PC117_g19042</name>
    <name evidence="3" type="ORF">PC118_g17550</name>
    <name evidence="4" type="ORF">PC129_g13697</name>
</gene>
<name>A0A8T1K6C1_9STRA</name>
<dbReference type="Proteomes" id="UP000697107">
    <property type="component" value="Unassembled WGS sequence"/>
</dbReference>
<comment type="caution">
    <text evidence="2">The sequence shown here is derived from an EMBL/GenBank/DDBJ whole genome shotgun (WGS) entry which is preliminary data.</text>
</comment>
<dbReference type="EMBL" id="RCML01000803">
    <property type="protein sequence ID" value="KAG2969244.1"/>
    <property type="molecule type" value="Genomic_DNA"/>
</dbReference>
<evidence type="ECO:0000313" key="2">
    <source>
        <dbReference type="EMBL" id="KAG2911918.1"/>
    </source>
</evidence>
<evidence type="ECO:0000313" key="3">
    <source>
        <dbReference type="EMBL" id="KAG2969244.1"/>
    </source>
</evidence>
<evidence type="ECO:0000313" key="1">
    <source>
        <dbReference type="EMBL" id="KAG2898853.1"/>
    </source>
</evidence>
<sequence>MHTTSPHVPLYSTVAGRSDIVSGSSARASGGGGGSNMGDSVSPMAILKVKIWEYGEQQKMSMLVYFSSYNLASSVVASS</sequence>
<reference evidence="2" key="1">
    <citation type="submission" date="2018-10" db="EMBL/GenBank/DDBJ databases">
        <title>Effector identification in a new, highly contiguous assembly of the strawberry crown rot pathogen Phytophthora cactorum.</title>
        <authorList>
            <person name="Armitage A.D."/>
            <person name="Nellist C.F."/>
            <person name="Bates H."/>
            <person name="Vickerstaff R.J."/>
            <person name="Harrison R.J."/>
        </authorList>
    </citation>
    <scope>NUCLEOTIDE SEQUENCE</scope>
    <source>
        <strain evidence="1">4032</strain>
        <strain evidence="2">4040</strain>
        <strain evidence="3">P415</strain>
        <strain evidence="4">P421</strain>
    </source>
</reference>
<evidence type="ECO:0000313" key="4">
    <source>
        <dbReference type="EMBL" id="KAG3215422.1"/>
    </source>
</evidence>
<evidence type="ECO:0000313" key="5">
    <source>
        <dbReference type="Proteomes" id="UP000736787"/>
    </source>
</evidence>
<dbReference type="Proteomes" id="UP000774804">
    <property type="component" value="Unassembled WGS sequence"/>
</dbReference>